<evidence type="ECO:0000256" key="7">
    <source>
        <dbReference type="SAM" id="Coils"/>
    </source>
</evidence>
<feature type="region of interest" description="Disordered" evidence="8">
    <location>
        <begin position="472"/>
        <end position="520"/>
    </location>
</feature>
<proteinExistence type="inferred from homology"/>
<feature type="compositionally biased region" description="Basic and acidic residues" evidence="8">
    <location>
        <begin position="557"/>
        <end position="582"/>
    </location>
</feature>
<dbReference type="GO" id="GO:0051301">
    <property type="term" value="P:cell division"/>
    <property type="evidence" value="ECO:0007669"/>
    <property type="project" value="UniProtKB-KW"/>
</dbReference>
<dbReference type="FunFam" id="1.10.472.10:FF:000038">
    <property type="entry name" value="Cyclin F"/>
    <property type="match status" value="1"/>
</dbReference>
<evidence type="ECO:0000256" key="8">
    <source>
        <dbReference type="SAM" id="MobiDB-lite"/>
    </source>
</evidence>
<dbReference type="InterPro" id="IPR006671">
    <property type="entry name" value="Cyclin_N"/>
</dbReference>
<evidence type="ECO:0000256" key="2">
    <source>
        <dbReference type="ARBA" id="ARBA00022490"/>
    </source>
</evidence>
<dbReference type="InterPro" id="IPR039361">
    <property type="entry name" value="Cyclin"/>
</dbReference>
<dbReference type="eggNOG" id="KOG0017">
    <property type="taxonomic scope" value="Eukaryota"/>
</dbReference>
<feature type="compositionally biased region" description="Low complexity" evidence="8">
    <location>
        <begin position="506"/>
        <end position="516"/>
    </location>
</feature>
<keyword evidence="7" id="KW-0175">Coiled coil</keyword>
<keyword evidence="5" id="KW-0131">Cell cycle</keyword>
<dbReference type="InterPro" id="IPR048258">
    <property type="entry name" value="Cyclins_cyclin-box"/>
</dbReference>
<dbReference type="Gene3D" id="1.10.472.10">
    <property type="entry name" value="Cyclin-like"/>
    <property type="match status" value="1"/>
</dbReference>
<dbReference type="PROSITE" id="PS00292">
    <property type="entry name" value="CYCLINS"/>
    <property type="match status" value="1"/>
</dbReference>
<evidence type="ECO:0000313" key="11">
    <source>
        <dbReference type="Proteomes" id="UP000031443"/>
    </source>
</evidence>
<evidence type="ECO:0000256" key="3">
    <source>
        <dbReference type="ARBA" id="ARBA00022618"/>
    </source>
</evidence>
<accession>M7BS39</accession>
<dbReference type="eggNOG" id="KOG0654">
    <property type="taxonomic scope" value="Eukaryota"/>
</dbReference>
<dbReference type="Proteomes" id="UP000031443">
    <property type="component" value="Unassembled WGS sequence"/>
</dbReference>
<keyword evidence="11" id="KW-1185">Reference proteome</keyword>
<evidence type="ECO:0000259" key="9">
    <source>
        <dbReference type="SMART" id="SM00385"/>
    </source>
</evidence>
<dbReference type="InterPro" id="IPR013763">
    <property type="entry name" value="Cyclin-like_dom"/>
</dbReference>
<evidence type="ECO:0000256" key="1">
    <source>
        <dbReference type="ARBA" id="ARBA00004496"/>
    </source>
</evidence>
<evidence type="ECO:0000313" key="10">
    <source>
        <dbReference type="EMBL" id="EMP40706.1"/>
    </source>
</evidence>
<feature type="coiled-coil region" evidence="7">
    <location>
        <begin position="132"/>
        <end position="161"/>
    </location>
</feature>
<dbReference type="STRING" id="8469.M7BS39"/>
<dbReference type="AlphaFoldDB" id="M7BS39"/>
<keyword evidence="2" id="KW-0963">Cytoplasm</keyword>
<dbReference type="Gene3D" id="1.25.40.10">
    <property type="entry name" value="Tetratricopeptide repeat domain"/>
    <property type="match status" value="1"/>
</dbReference>
<evidence type="ECO:0000256" key="4">
    <source>
        <dbReference type="ARBA" id="ARBA00023127"/>
    </source>
</evidence>
<dbReference type="InterPro" id="IPR036915">
    <property type="entry name" value="Cyclin-like_sf"/>
</dbReference>
<evidence type="ECO:0000256" key="5">
    <source>
        <dbReference type="ARBA" id="ARBA00023306"/>
    </source>
</evidence>
<keyword evidence="3" id="KW-0132">Cell division</keyword>
<reference evidence="11" key="1">
    <citation type="journal article" date="2013" name="Nat. Genet.">
        <title>The draft genomes of soft-shell turtle and green sea turtle yield insights into the development and evolution of the turtle-specific body plan.</title>
        <authorList>
            <person name="Wang Z."/>
            <person name="Pascual-Anaya J."/>
            <person name="Zadissa A."/>
            <person name="Li W."/>
            <person name="Niimura Y."/>
            <person name="Huang Z."/>
            <person name="Li C."/>
            <person name="White S."/>
            <person name="Xiong Z."/>
            <person name="Fang D."/>
            <person name="Wang B."/>
            <person name="Ming Y."/>
            <person name="Chen Y."/>
            <person name="Zheng Y."/>
            <person name="Kuraku S."/>
            <person name="Pignatelli M."/>
            <person name="Herrero J."/>
            <person name="Beal K."/>
            <person name="Nozawa M."/>
            <person name="Li Q."/>
            <person name="Wang J."/>
            <person name="Zhang H."/>
            <person name="Yu L."/>
            <person name="Shigenobu S."/>
            <person name="Wang J."/>
            <person name="Liu J."/>
            <person name="Flicek P."/>
            <person name="Searle S."/>
            <person name="Wang J."/>
            <person name="Kuratani S."/>
            <person name="Yin Y."/>
            <person name="Aken B."/>
            <person name="Zhang G."/>
            <person name="Irie N."/>
        </authorList>
    </citation>
    <scope>NUCLEOTIDE SEQUENCE [LARGE SCALE GENOMIC DNA]</scope>
</reference>
<feature type="domain" description="Cyclin-like" evidence="9">
    <location>
        <begin position="260"/>
        <end position="344"/>
    </location>
</feature>
<dbReference type="EMBL" id="KB504180">
    <property type="protein sequence ID" value="EMP40706.1"/>
    <property type="molecule type" value="Genomic_DNA"/>
</dbReference>
<dbReference type="SUPFAM" id="SSF47954">
    <property type="entry name" value="Cyclin-like"/>
    <property type="match status" value="1"/>
</dbReference>
<dbReference type="PANTHER" id="PTHR10177">
    <property type="entry name" value="CYCLINS"/>
    <property type="match status" value="1"/>
</dbReference>
<gene>
    <name evidence="10" type="ORF">UY3_02043</name>
</gene>
<dbReference type="CDD" id="cd20521">
    <property type="entry name" value="CYCLIN_CCNF_rpt1"/>
    <property type="match status" value="1"/>
</dbReference>
<organism evidence="10 11">
    <name type="scientific">Chelonia mydas</name>
    <name type="common">Green sea-turtle</name>
    <name type="synonym">Chelonia agassizi</name>
    <dbReference type="NCBI Taxonomy" id="8469"/>
    <lineage>
        <taxon>Eukaryota</taxon>
        <taxon>Metazoa</taxon>
        <taxon>Chordata</taxon>
        <taxon>Craniata</taxon>
        <taxon>Vertebrata</taxon>
        <taxon>Euteleostomi</taxon>
        <taxon>Archelosauria</taxon>
        <taxon>Testudinata</taxon>
        <taxon>Testudines</taxon>
        <taxon>Cryptodira</taxon>
        <taxon>Durocryptodira</taxon>
        <taxon>Americhelydia</taxon>
        <taxon>Chelonioidea</taxon>
        <taxon>Cheloniidae</taxon>
        <taxon>Chelonia</taxon>
    </lineage>
</organism>
<comment type="similarity">
    <text evidence="6">Belongs to the cyclin family.</text>
</comment>
<dbReference type="Pfam" id="PF00134">
    <property type="entry name" value="Cyclin_N"/>
    <property type="match status" value="1"/>
</dbReference>
<dbReference type="GO" id="GO:0005737">
    <property type="term" value="C:cytoplasm"/>
    <property type="evidence" value="ECO:0007669"/>
    <property type="project" value="UniProtKB-SubCell"/>
</dbReference>
<dbReference type="InterPro" id="IPR011990">
    <property type="entry name" value="TPR-like_helical_dom_sf"/>
</dbReference>
<evidence type="ECO:0000256" key="6">
    <source>
        <dbReference type="RuleBase" id="RU000383"/>
    </source>
</evidence>
<keyword evidence="4 6" id="KW-0195">Cyclin</keyword>
<dbReference type="SMART" id="SM00385">
    <property type="entry name" value="CYCLIN"/>
    <property type="match status" value="1"/>
</dbReference>
<feature type="compositionally biased region" description="Basic and acidic residues" evidence="8">
    <location>
        <begin position="475"/>
        <end position="498"/>
    </location>
</feature>
<name>M7BS39_CHEMY</name>
<comment type="subcellular location">
    <subcellularLocation>
        <location evidence="1">Cytoplasm</location>
    </subcellularLocation>
</comment>
<feature type="region of interest" description="Disordered" evidence="8">
    <location>
        <begin position="551"/>
        <end position="589"/>
    </location>
</feature>
<protein>
    <submittedName>
        <fullName evidence="10">Cyclin-F</fullName>
    </submittedName>
</protein>
<sequence>MALLPDLLANSSTKRCAPGQVHSHLKYLVDNHASVWACASFQEVWPSPNNLKMFERAAERGNFEAAVKLGIAYLYNEGLSISDEGRAEVNGLKASHFFSLTERLNVWAAPFIWLFIRPPWSVSGSCCKAVVYESLKAECQLQKDEEKRKEALEMFEESSKQGCLNSSYRLWESNRRAAMSDPGRYLQSLRKLRDYAAKGCWEAQISLAKACGNGNQLGLEAKASNEMVSQLFQASLSVRKQSIFTVQKGMNETMRYILIDWLVEVATMKDFSSLCLHMTVGCVDRYLKLRPVSRARLQLLGIACMVICTRFISKEILTIREAVWLTDNTYKYEDLVRMMGEIISALEGKIRLLKVSCRLIGHFGQVPSSFHDDVPKDYRQVVLTAVKQRFEDERYEEIGKEKEESLLDNFLDWSLDSCSGYEGDQESEGEREGDVTAPSGVLDVTVVYMDPAEHCCQDSSDEDSLAVEWPGQDVPARKPEQPDAEKQRLAGHGRKEPTLEATSGYSSVHSASPTSSVDGSFGAPIKTTSALSLGSAVNKGPYLPHYLKSHLQSVRSRSTEGKCERRQVKRKNVAEHSEEERMNLGFLSL</sequence>